<dbReference type="GO" id="GO:0000271">
    <property type="term" value="P:polysaccharide biosynthetic process"/>
    <property type="evidence" value="ECO:0007669"/>
    <property type="project" value="TreeGrafter"/>
</dbReference>
<evidence type="ECO:0000313" key="1">
    <source>
        <dbReference type="EMBL" id="SFV62447.1"/>
    </source>
</evidence>
<organism evidence="1">
    <name type="scientific">hydrothermal vent metagenome</name>
    <dbReference type="NCBI Taxonomy" id="652676"/>
    <lineage>
        <taxon>unclassified sequences</taxon>
        <taxon>metagenomes</taxon>
        <taxon>ecological metagenomes</taxon>
    </lineage>
</organism>
<dbReference type="Gene3D" id="3.40.640.10">
    <property type="entry name" value="Type I PLP-dependent aspartate aminotransferase-like (Major domain)"/>
    <property type="match status" value="1"/>
</dbReference>
<dbReference type="Gene3D" id="3.90.1150.10">
    <property type="entry name" value="Aspartate Aminotransferase, domain 1"/>
    <property type="match status" value="1"/>
</dbReference>
<dbReference type="GO" id="GO:0030170">
    <property type="term" value="F:pyridoxal phosphate binding"/>
    <property type="evidence" value="ECO:0007669"/>
    <property type="project" value="TreeGrafter"/>
</dbReference>
<dbReference type="InterPro" id="IPR015422">
    <property type="entry name" value="PyrdxlP-dep_Trfase_small"/>
</dbReference>
<gene>
    <name evidence="1" type="ORF">MNB_SV-9-1580</name>
</gene>
<dbReference type="Pfam" id="PF01041">
    <property type="entry name" value="DegT_DnrJ_EryC1"/>
    <property type="match status" value="1"/>
</dbReference>
<dbReference type="InterPro" id="IPR015421">
    <property type="entry name" value="PyrdxlP-dep_Trfase_major"/>
</dbReference>
<dbReference type="GO" id="GO:0008483">
    <property type="term" value="F:transaminase activity"/>
    <property type="evidence" value="ECO:0007669"/>
    <property type="project" value="UniProtKB-KW"/>
</dbReference>
<dbReference type="InterPro" id="IPR000653">
    <property type="entry name" value="DegT/StrS_aminotransferase"/>
</dbReference>
<dbReference type="EMBL" id="FPHG01000053">
    <property type="protein sequence ID" value="SFV62447.1"/>
    <property type="molecule type" value="Genomic_DNA"/>
</dbReference>
<dbReference type="SUPFAM" id="SSF53383">
    <property type="entry name" value="PLP-dependent transferases"/>
    <property type="match status" value="1"/>
</dbReference>
<keyword evidence="1" id="KW-0032">Aminotransferase</keyword>
<proteinExistence type="predicted"/>
<protein>
    <submittedName>
        <fullName evidence="1">Bacillosamine/Legionaminic acid biosynthesis aminotransferase PglE 4-keto-6-deoxy-N-Acetyl-D-hexosaminyl-(Lipid carrier) aminotransferase</fullName>
    </submittedName>
</protein>
<dbReference type="AlphaFoldDB" id="A0A1W1C9L8"/>
<sequence length="374" mass="42391">MIYYGKQTIDEDDVKAISEAVLDDLITTGPKTKQFEEELANFCNVKYCVAVSNGTVALHLASKVILNKGDKVLTTPNSFLATSNSILYVGAKPIFVDIAKDGNIDLDLCEEELNKDSSIKAIYAVAFSGNMINQEKLKYLKKTYNIKILEDNAHAIGAVYDGIKAGSCTNSDCSIFSFHPVKHMTTGEGGAITTNSKEIYDKLLMLRNHGMTKRDGLAPWEYEMTELGINGRITDIQCALGISQLRKLDKFIDRRIEIAKIYDETFEDSIVEPLYTYDGKSSYHLYVVKVDFSKIKLSKQKLYEVLRDKYGIVLQIHYMPINKQPYYKSLGYGDENTPIMDKYYQECFSLPIYPLLTNEEQEYVIKSLFEVLND</sequence>
<dbReference type="InterPro" id="IPR015424">
    <property type="entry name" value="PyrdxlP-dep_Trfase"/>
</dbReference>
<name>A0A1W1C9L8_9ZZZZ</name>
<dbReference type="PANTHER" id="PTHR30244">
    <property type="entry name" value="TRANSAMINASE"/>
    <property type="match status" value="1"/>
</dbReference>
<keyword evidence="1" id="KW-0808">Transferase</keyword>
<dbReference type="CDD" id="cd00616">
    <property type="entry name" value="AHBA_syn"/>
    <property type="match status" value="1"/>
</dbReference>
<dbReference type="PIRSF" id="PIRSF000390">
    <property type="entry name" value="PLP_StrS"/>
    <property type="match status" value="1"/>
</dbReference>
<dbReference type="PANTHER" id="PTHR30244:SF34">
    <property type="entry name" value="DTDP-4-AMINO-4,6-DIDEOXYGALACTOSE TRANSAMINASE"/>
    <property type="match status" value="1"/>
</dbReference>
<reference evidence="1" key="1">
    <citation type="submission" date="2016-10" db="EMBL/GenBank/DDBJ databases">
        <authorList>
            <person name="de Groot N.N."/>
        </authorList>
    </citation>
    <scope>NUCLEOTIDE SEQUENCE</scope>
</reference>
<accession>A0A1W1C9L8</accession>